<feature type="region of interest" description="Disordered" evidence="1">
    <location>
        <begin position="1650"/>
        <end position="1677"/>
    </location>
</feature>
<dbReference type="VEuPathDB" id="TriTrypDB:LDHU3_13.0640"/>
<feature type="region of interest" description="Disordered" evidence="1">
    <location>
        <begin position="761"/>
        <end position="794"/>
    </location>
</feature>
<feature type="region of interest" description="Disordered" evidence="1">
    <location>
        <begin position="402"/>
        <end position="448"/>
    </location>
</feature>
<evidence type="ECO:0000256" key="1">
    <source>
        <dbReference type="SAM" id="MobiDB-lite"/>
    </source>
</evidence>
<proteinExistence type="predicted"/>
<feature type="compositionally biased region" description="Basic and acidic residues" evidence="1">
    <location>
        <begin position="1"/>
        <end position="11"/>
    </location>
</feature>
<sequence>MYSLERRRQAPDSDSDVTSTAAEYSSGSVPPTGSSVHAGDTQQVPGLRLIDGKSGGGWALGPSYPYLPSQEEQVRTKANVNQTLTGEQRSSSAGLPSGSGQRHPNTAAFAEAGNDGTSSGEVAPSLMYISPSQDMLEDDDNTFVDHGSTTAASNANAGGPSPGAAAAAAAVSASLTKKTTSKPRAAIVAQVGSPTPYASTTAGASPSGTAAHTNGRGAVSNSAGGDRVRGGLSLSPSLALLSGGAAAATSSSPMHASAVGGGVPGSSPPPPPLPTPPQRSSVGPSAYTNSGMSAARRSNGAGANTSIGGGNADVLGGGATPQYSRMNSNEAVPGVVYRATVPSNIRAMAVDPVEPVVWTAVGDDPLAALRLSGRELTHSKSVKDIDQVHCMAVVRIAEEQATTFKSASTSPRAAGTTPKAAKAGKRKKGGRSSSGVRKSGKQRAGSNGVFLGRSLASGLGGEDDVGNHGNSDDDGYGDDVMTSGSPLGHDKQGVSFSNYLWCGLSRGHVAVVNMSNLEYQLIHNAHNQTVNKIWYWEACNKVWTAGREKGVHVWDPQRRAVLKRRNIAAILSDATYAESTDKVFAVAGDACVRVFEPSGENVNVPKGQENRIRMKLDASVIEYHRNSGFVWVGLARGSALMNTSTLDVERTLPYTFSAILFKGNNAIIAGQESPSGEGRLMVLDVTNPKEPSVLAYSKFAGALPLGLHIVPRTRFAVAAQDDPKKGCMMAVFVYDGTVALMHATASGGAPPQRTEWVPRGAAMPTTVGTPSPPAQPTTQAPDQSGGSNAITATTTSPAVSNVTYSAATVATVDRATLHRGAVVKTSPDYRTDRKLAVEADRSSLVEAIAPDAQDIKNALKHLVKTTDEVRQSLVQQRSAESTLADFSRVLRGRQQWLLEQGSITNLPVLPSAVADRIDRDYATAEGKTIATSIEQLQQLYTAALAKQQELLHSREAGGGGNESGAVALSLPAASSPRELRMSSSAVATSPLAPGSSAKGWRGDALGSGVVGGDAAALRVAAGSGHHHPGEHLVEGDSLPYVYSPRQSGVSASGPGAGDAAVPPWALQLASTLRRERTLHAQQLNALQLQAERLAERNTALSAAFVRLQAHVAALGQQALASVMDAESTGSVTVESEKSPPSFPLQRRQPFQAHQPYQPSPQHRSAAALFAKLSHGQYHKPKCVRRSTDVLVKAMDEVVRLAQSRRGRSGDRDALGITLEMVHSMAGLAGTGSVDDPDGSADTAPAHTRPSRIQDVSLSPSSPSMVLPLEAPLSAEEVVATRGVQGNSAAVDDTLLDHPLTSLPGVCSMAEVELRNLTERDAEVASLWARLQSIRSQPRDAGASHHTTEQHATPTGPAADVTADNVKVVEGGLLLRAPIAGSTTDSSAAGSTPALLTQLMTARVLQAVCWAECVQTVLHELTHAEGMDNIFIAGCVHNALMSPRATAVGRYGDGASAGVRGQGPLEVLGYESTQEQSMVLAKVGHMSKSATLELSNTSRVREGLRQQEYRSQDEEGTSGVAAFANSDFRLHRLPGALRWSLTALRLLFAFLSDAEAHLLVSGGHGGGSDTPKVDARTARAAGKHKAGVTPSSDEAAATRAPSAVGVAMTHWAMFLMNLQADLTAVHHAARLYHAWLWGPSALSATAAATTPSNRAGGAVHNRSGAARGGGIGVSAPSKATPYARESASIAASTTSDSLAHIAASLSSKGKLLLLYMQWRFSGFATTSTDRAVASTGGANVLSGSANAASSSLSSAGLPTLFTSEGDNDIAASTAAVTPCSAADCSRLLCDTVAQTKQLLHRVRLLLAYTHAIRARALMALEESRDEAVAQVIASFASTAAADPDARVPTEQERAFLQS</sequence>
<dbReference type="Proteomes" id="UP000274082">
    <property type="component" value="Chromosome 13"/>
</dbReference>
<protein>
    <submittedName>
        <fullName evidence="2">Uncharacterized protein</fullName>
    </submittedName>
</protein>
<dbReference type="InterPro" id="IPR015943">
    <property type="entry name" value="WD40/YVTN_repeat-like_dom_sf"/>
</dbReference>
<dbReference type="EMBL" id="CP029512">
    <property type="protein sequence ID" value="AYU77125.1"/>
    <property type="molecule type" value="Genomic_DNA"/>
</dbReference>
<dbReference type="Gene3D" id="2.130.10.10">
    <property type="entry name" value="YVTN repeat-like/Quinoprotein amine dehydrogenase"/>
    <property type="match status" value="1"/>
</dbReference>
<dbReference type="OrthoDB" id="273165at2759"/>
<keyword evidence="3" id="KW-1185">Reference proteome</keyword>
<feature type="compositionally biased region" description="Polar residues" evidence="1">
    <location>
        <begin position="282"/>
        <end position="292"/>
    </location>
</feature>
<feature type="compositionally biased region" description="Low complexity" evidence="1">
    <location>
        <begin position="193"/>
        <end position="211"/>
    </location>
</feature>
<name>A0A3S7WSD1_LEIDO</name>
<organism evidence="2 3">
    <name type="scientific">Leishmania donovani</name>
    <dbReference type="NCBI Taxonomy" id="5661"/>
    <lineage>
        <taxon>Eukaryota</taxon>
        <taxon>Discoba</taxon>
        <taxon>Euglenozoa</taxon>
        <taxon>Kinetoplastea</taxon>
        <taxon>Metakinetoplastina</taxon>
        <taxon>Trypanosomatida</taxon>
        <taxon>Trypanosomatidae</taxon>
        <taxon>Leishmaniinae</taxon>
        <taxon>Leishmania</taxon>
    </lineage>
</organism>
<dbReference type="SUPFAM" id="SSF101908">
    <property type="entry name" value="Putative isomerase YbhE"/>
    <property type="match status" value="1"/>
</dbReference>
<dbReference type="VEuPathDB" id="TriTrypDB:LdCL_130010100"/>
<feature type="compositionally biased region" description="Low complexity" evidence="1">
    <location>
        <begin position="147"/>
        <end position="164"/>
    </location>
</feature>
<feature type="compositionally biased region" description="Low complexity" evidence="1">
    <location>
        <begin position="25"/>
        <end position="36"/>
    </location>
</feature>
<feature type="region of interest" description="Disordered" evidence="1">
    <location>
        <begin position="1335"/>
        <end position="1358"/>
    </location>
</feature>
<gene>
    <name evidence="2" type="ORF">LdCL_130010100</name>
</gene>
<feature type="region of interest" description="Disordered" evidence="1">
    <location>
        <begin position="1227"/>
        <end position="1263"/>
    </location>
</feature>
<evidence type="ECO:0000313" key="3">
    <source>
        <dbReference type="Proteomes" id="UP000274082"/>
    </source>
</evidence>
<feature type="region of interest" description="Disordered" evidence="1">
    <location>
        <begin position="1"/>
        <end position="164"/>
    </location>
</feature>
<feature type="compositionally biased region" description="Polar residues" evidence="1">
    <location>
        <begin position="76"/>
        <end position="104"/>
    </location>
</feature>
<feature type="region of interest" description="Disordered" evidence="1">
    <location>
        <begin position="177"/>
        <end position="228"/>
    </location>
</feature>
<feature type="region of interest" description="Disordered" evidence="1">
    <location>
        <begin position="249"/>
        <end position="306"/>
    </location>
</feature>
<evidence type="ECO:0000313" key="2">
    <source>
        <dbReference type="EMBL" id="AYU77125.1"/>
    </source>
</evidence>
<feature type="compositionally biased region" description="Low complexity" evidence="1">
    <location>
        <begin position="411"/>
        <end position="421"/>
    </location>
</feature>
<feature type="compositionally biased region" description="Polar residues" evidence="1">
    <location>
        <begin position="785"/>
        <end position="794"/>
    </location>
</feature>
<accession>A0A3S7WSD1</accession>
<reference evidence="2 3" key="1">
    <citation type="journal article" date="2018" name="Sci. Rep.">
        <title>A complete Leishmania donovani reference genome identifies novel genetic variations associated with virulence.</title>
        <authorList>
            <person name="Lypaczewski P."/>
            <person name="Hoshizaki J."/>
            <person name="Zhang W.-W."/>
            <person name="McCall L.-I."/>
            <person name="Torcivia-Rodriguez J."/>
            <person name="Simonyan V."/>
            <person name="Kaur A."/>
            <person name="Dewar K."/>
            <person name="Matlashewski G."/>
        </authorList>
    </citation>
    <scope>NUCLEOTIDE SEQUENCE [LARGE SCALE GENOMIC DNA]</scope>
    <source>
        <strain evidence="2 3">LdCL</strain>
    </source>
</reference>
<dbReference type="VEuPathDB" id="TriTrypDB:LdBPK_130470.1"/>
<feature type="region of interest" description="Disordered" evidence="1">
    <location>
        <begin position="460"/>
        <end position="488"/>
    </location>
</feature>
<feature type="compositionally biased region" description="Pro residues" evidence="1">
    <location>
        <begin position="266"/>
        <end position="277"/>
    </location>
</feature>